<protein>
    <submittedName>
        <fullName evidence="6">BMERB domain-containing protein</fullName>
    </submittedName>
</protein>
<dbReference type="Pfam" id="PF23203">
    <property type="entry name" value="KIF21A"/>
    <property type="match status" value="1"/>
</dbReference>
<keyword evidence="2" id="KW-0493">Microtubule</keyword>
<evidence type="ECO:0000259" key="4">
    <source>
        <dbReference type="Pfam" id="PF23203"/>
    </source>
</evidence>
<dbReference type="WBParaSite" id="PEQ_0001348301-mRNA-1">
    <property type="protein sequence ID" value="PEQ_0001348301-mRNA-1"/>
    <property type="gene ID" value="PEQ_0001348301"/>
</dbReference>
<keyword evidence="3" id="KW-0175">Coiled coil</keyword>
<keyword evidence="5" id="KW-1185">Reference proteome</keyword>
<reference evidence="6" key="1">
    <citation type="submission" date="2022-11" db="UniProtKB">
        <authorList>
            <consortium name="WormBaseParasite"/>
        </authorList>
    </citation>
    <scope>IDENTIFICATION</scope>
</reference>
<evidence type="ECO:0000256" key="3">
    <source>
        <dbReference type="ARBA" id="ARBA00023054"/>
    </source>
</evidence>
<evidence type="ECO:0000256" key="1">
    <source>
        <dbReference type="ARBA" id="ARBA00022490"/>
    </source>
</evidence>
<feature type="domain" description="KIF21A/B second helical" evidence="4">
    <location>
        <begin position="58"/>
        <end position="109"/>
    </location>
</feature>
<organism evidence="5 6">
    <name type="scientific">Parascaris equorum</name>
    <name type="common">Equine roundworm</name>
    <dbReference type="NCBI Taxonomy" id="6256"/>
    <lineage>
        <taxon>Eukaryota</taxon>
        <taxon>Metazoa</taxon>
        <taxon>Ecdysozoa</taxon>
        <taxon>Nematoda</taxon>
        <taxon>Chromadorea</taxon>
        <taxon>Rhabditida</taxon>
        <taxon>Spirurina</taxon>
        <taxon>Ascaridomorpha</taxon>
        <taxon>Ascaridoidea</taxon>
        <taxon>Ascarididae</taxon>
        <taxon>Parascaris</taxon>
    </lineage>
</organism>
<dbReference type="GO" id="GO:0005874">
    <property type="term" value="C:microtubule"/>
    <property type="evidence" value="ECO:0007669"/>
    <property type="project" value="UniProtKB-KW"/>
</dbReference>
<name>A0A914S4E7_PAREQ</name>
<dbReference type="Proteomes" id="UP000887564">
    <property type="component" value="Unplaced"/>
</dbReference>
<proteinExistence type="predicted"/>
<evidence type="ECO:0000256" key="2">
    <source>
        <dbReference type="ARBA" id="ARBA00022701"/>
    </source>
</evidence>
<evidence type="ECO:0000313" key="5">
    <source>
        <dbReference type="Proteomes" id="UP000887564"/>
    </source>
</evidence>
<dbReference type="InterPro" id="IPR056532">
    <property type="entry name" value="KIF21A/B_hel_2"/>
</dbReference>
<evidence type="ECO:0000313" key="6">
    <source>
        <dbReference type="WBParaSite" id="PEQ_0001348301-mRNA-1"/>
    </source>
</evidence>
<dbReference type="AlphaFoldDB" id="A0A914S4E7"/>
<accession>A0A914S4E7</accession>
<sequence>MIVLSLQNRLPKSGRGLELTHSGTNLSATNRAARQAMPRTAAARARLQMGPSSGMTPFSAKAAKNKWLTIEKNICRRITQRQTVQKMEEELERRVNERHALIEEIQHLDKMGYLQDQISELQNTIASVDNDNAKACFFAFFPMVRSLTGALA</sequence>
<keyword evidence="1" id="KW-0963">Cytoplasm</keyword>